<evidence type="ECO:0000313" key="2">
    <source>
        <dbReference type="EMBL" id="RNI25111.1"/>
    </source>
</evidence>
<dbReference type="OrthoDB" id="9803111at2"/>
<keyword evidence="1" id="KW-0812">Transmembrane</keyword>
<dbReference type="AlphaFoldDB" id="A0A3M9MHV0"/>
<keyword evidence="3" id="KW-1185">Reference proteome</keyword>
<dbReference type="EMBL" id="RJJQ01000001">
    <property type="protein sequence ID" value="RNI25111.1"/>
    <property type="molecule type" value="Genomic_DNA"/>
</dbReference>
<feature type="transmembrane region" description="Helical" evidence="1">
    <location>
        <begin position="109"/>
        <end position="131"/>
    </location>
</feature>
<evidence type="ECO:0000313" key="3">
    <source>
        <dbReference type="Proteomes" id="UP000271678"/>
    </source>
</evidence>
<accession>A0A3M9MHV0</accession>
<gene>
    <name evidence="2" type="ORF">EFY87_00180</name>
</gene>
<reference evidence="2 3" key="1">
    <citation type="submission" date="2018-11" db="EMBL/GenBank/DDBJ databases">
        <title>Draft genome of Simplicispira Flexivirga sp. BO-16.</title>
        <authorList>
            <person name="Im W.T."/>
        </authorList>
    </citation>
    <scope>NUCLEOTIDE SEQUENCE [LARGE SCALE GENOMIC DNA]</scope>
    <source>
        <strain evidence="2 3">BO-16</strain>
    </source>
</reference>
<sequence length="278" mass="29764">MVGGDFSGAGGLSGAAVCAALGTVGLTMRRTPGSAQRAELLAARNRALRAASARLLDGSRTLGEPSWLRVPVDRSVTYRESMSQVPWRLLAGCVLAGVVIVWGTTRFGWALWLLLPFVIVIVVVFAIALFAPYGIRLAGGTLTIGAFVVPRAGRAWKRQEIPLDEVLVWTVCHRPRRRRIPVPRSPYPDGDIPVPQLGKGVGNWGNFTGPEVANILVVRVDPARVPAAMPGAAIVGYSVRAASQVFGDTGTYIIGTHRGDRLAQTLERAMPSRRTPLT</sequence>
<keyword evidence="1" id="KW-0472">Membrane</keyword>
<dbReference type="Proteomes" id="UP000271678">
    <property type="component" value="Unassembled WGS sequence"/>
</dbReference>
<evidence type="ECO:0000256" key="1">
    <source>
        <dbReference type="SAM" id="Phobius"/>
    </source>
</evidence>
<proteinExistence type="predicted"/>
<comment type="caution">
    <text evidence="2">The sequence shown here is derived from an EMBL/GenBank/DDBJ whole genome shotgun (WGS) entry which is preliminary data.</text>
</comment>
<dbReference type="RefSeq" id="WP_123269304.1">
    <property type="nucleotide sequence ID" value="NZ_RJJQ01000001.1"/>
</dbReference>
<name>A0A3M9MHV0_9MICO</name>
<organism evidence="2 3">
    <name type="scientific">Flexivirga caeni</name>
    <dbReference type="NCBI Taxonomy" id="2294115"/>
    <lineage>
        <taxon>Bacteria</taxon>
        <taxon>Bacillati</taxon>
        <taxon>Actinomycetota</taxon>
        <taxon>Actinomycetes</taxon>
        <taxon>Micrococcales</taxon>
        <taxon>Dermacoccaceae</taxon>
        <taxon>Flexivirga</taxon>
    </lineage>
</organism>
<feature type="transmembrane region" description="Helical" evidence="1">
    <location>
        <begin position="85"/>
        <end position="103"/>
    </location>
</feature>
<protein>
    <submittedName>
        <fullName evidence="2">Uncharacterized protein</fullName>
    </submittedName>
</protein>
<feature type="transmembrane region" description="Helical" evidence="1">
    <location>
        <begin position="6"/>
        <end position="27"/>
    </location>
</feature>
<keyword evidence="1" id="KW-1133">Transmembrane helix</keyword>